<dbReference type="OrthoDB" id="421121at2759"/>
<dbReference type="Gene3D" id="3.40.50.2000">
    <property type="entry name" value="Glycogen Phosphorylase B"/>
    <property type="match status" value="1"/>
</dbReference>
<name>F0YM75_AURAN</name>
<feature type="repeat" description="TPR" evidence="8">
    <location>
        <begin position="441"/>
        <end position="474"/>
    </location>
</feature>
<evidence type="ECO:0000256" key="6">
    <source>
        <dbReference type="ARBA" id="ARBA00022737"/>
    </source>
</evidence>
<dbReference type="InParanoid" id="F0YM75"/>
<keyword evidence="7 8" id="KW-0802">TPR repeat</keyword>
<reference evidence="10 11" key="1">
    <citation type="journal article" date="2011" name="Proc. Natl. Acad. Sci. U.S.A.">
        <title>Niche of harmful alga Aureococcus anophagefferens revealed through ecogenomics.</title>
        <authorList>
            <person name="Gobler C.J."/>
            <person name="Berry D.L."/>
            <person name="Dyhrman S.T."/>
            <person name="Wilhelm S.W."/>
            <person name="Salamov A."/>
            <person name="Lobanov A.V."/>
            <person name="Zhang Y."/>
            <person name="Collier J.L."/>
            <person name="Wurch L.L."/>
            <person name="Kustka A.B."/>
            <person name="Dill B.D."/>
            <person name="Shah M."/>
            <person name="VerBerkmoes N.C."/>
            <person name="Kuo A."/>
            <person name="Terry A."/>
            <person name="Pangilinan J."/>
            <person name="Lindquist E.A."/>
            <person name="Lucas S."/>
            <person name="Paulsen I.T."/>
            <person name="Hattenrath-Lehmann T.K."/>
            <person name="Talmage S.C."/>
            <person name="Walker E.A."/>
            <person name="Koch F."/>
            <person name="Burson A.M."/>
            <person name="Marcoval M.A."/>
            <person name="Tang Y.Z."/>
            <person name="Lecleir G.R."/>
            <person name="Coyne K.J."/>
            <person name="Berg G.M."/>
            <person name="Bertrand E.M."/>
            <person name="Saito M.A."/>
            <person name="Gladyshev V.N."/>
            <person name="Grigoriev I.V."/>
        </authorList>
    </citation>
    <scope>NUCLEOTIDE SEQUENCE [LARGE SCALE GENOMIC DNA]</scope>
    <source>
        <strain evidence="11">CCMP 1984</strain>
    </source>
</reference>
<feature type="repeat" description="TPR" evidence="8">
    <location>
        <begin position="373"/>
        <end position="406"/>
    </location>
</feature>
<feature type="repeat" description="TPR" evidence="8">
    <location>
        <begin position="407"/>
        <end position="440"/>
    </location>
</feature>
<organism evidence="11">
    <name type="scientific">Aureococcus anophagefferens</name>
    <name type="common">Harmful bloom alga</name>
    <dbReference type="NCBI Taxonomy" id="44056"/>
    <lineage>
        <taxon>Eukaryota</taxon>
        <taxon>Sar</taxon>
        <taxon>Stramenopiles</taxon>
        <taxon>Ochrophyta</taxon>
        <taxon>Pelagophyceae</taxon>
        <taxon>Pelagomonadales</taxon>
        <taxon>Pelagomonadaceae</taxon>
        <taxon>Aureococcus</taxon>
    </lineage>
</organism>
<evidence type="ECO:0000313" key="11">
    <source>
        <dbReference type="Proteomes" id="UP000002729"/>
    </source>
</evidence>
<protein>
    <recommendedName>
        <fullName evidence="3">protein O-GlcNAc transferase</fullName>
        <ecNumber evidence="3">2.4.1.255</ecNumber>
    </recommendedName>
</protein>
<accession>F0YM75</accession>
<dbReference type="PANTHER" id="PTHR44366">
    <property type="entry name" value="UDP-N-ACETYLGLUCOSAMINE--PEPTIDE N-ACETYLGLUCOSAMINYLTRANSFERASE 110 KDA SUBUNIT"/>
    <property type="match status" value="1"/>
</dbReference>
<evidence type="ECO:0000256" key="3">
    <source>
        <dbReference type="ARBA" id="ARBA00011970"/>
    </source>
</evidence>
<keyword evidence="11" id="KW-1185">Reference proteome</keyword>
<sequence>MLKHGAVNEEALIVELQREVRAQYDRGKYADALRIAEEVYSLDAVRALRYICCTATTQARTDNLLLLGAINFQLRNFSESVFYNQQARDYHDAIRIEPQMAEAYSNLANALKELGDYPGTLRFYLKAIKYKPRFGDAYNNLATAHMHLGQVSDAIETYQMGLVIDPGLVDAHCNLGNLLKAQGKLEAARRCYLEAIRLNPAFAIAWSNLAGLFKDEGQLSTAIAYYREAIRLCPPFADVYSNLGSAMQEQGNLIEAKQCYQTAIRLRPDFAIAHGNLGSCLLTSHDAEGAVRALRHAIQLEPNFPDAYNNLGNALRSLAHMREAIACYRTALRLKPDHPHAYSNLGTAMRDRGLIREAIHCNVTAARLMPHFAPAHANLGSLLREQGQLDQALAHYHQAIALDPDFAEAYTNLGNTYRELCQFEDAIKCYTTALKIAPGLAEAHAALAAVHGDGGNYEDAIICFERALALKPHFPDAFAGLLLAKDAVCDWTSRDAHFQYLAAVLEAHIEDAGTPLIFHGQLPCVQPLEALRLTTILAPRDAQRIARRFAARARANLALSTSGVFHHHHHVLSSATSGRDKTRIHVGYLSANFGNHPVSHLLAPVLVYHDRSRFLVTCYSLAPSDGTSWRTRLEHGIEGSVKDIGILSSSDAARLIHADGVHILIPLDGHTANAQNEIIALRPAPVQVGFVLGFPGTFGADYVDYLVVDEIVIGPTKPIDTLGTPHDIDEHVLILPNSCILNGHAVEHRSVLDCSAGRLARETYGLPQDAFVFAYFGDSDRIDPIIFSVWMSILKRVPNSLLWLHMNSETVIDRLKKEARGHQVIEQRLIFSNSVPRREHVFHAMLADIVLDTPACNALDATLDALWAGTPVIALLGNTIATRTSASLCSAVGCHELISANLGDYEDLAISLAIDSDKYWIFRQKLEHARRGPTQAPLFDFRLALHQLEAGYEAIWARVVEHQRPTDIIVG</sequence>
<dbReference type="Pfam" id="PF00515">
    <property type="entry name" value="TPR_1"/>
    <property type="match status" value="1"/>
</dbReference>
<comment type="pathway">
    <text evidence="1">Protein modification; protein glycosylation.</text>
</comment>
<evidence type="ECO:0000256" key="1">
    <source>
        <dbReference type="ARBA" id="ARBA00004922"/>
    </source>
</evidence>
<dbReference type="OMA" id="CILNGHA"/>
<dbReference type="EC" id="2.4.1.255" evidence="3"/>
<dbReference type="eggNOG" id="KOG4626">
    <property type="taxonomic scope" value="Eukaryota"/>
</dbReference>
<dbReference type="Pfam" id="PF13414">
    <property type="entry name" value="TPR_11"/>
    <property type="match status" value="1"/>
</dbReference>
<dbReference type="SMART" id="SM00028">
    <property type="entry name" value="TPR"/>
    <property type="match status" value="11"/>
</dbReference>
<dbReference type="Gene3D" id="1.25.40.10">
    <property type="entry name" value="Tetratricopeptide repeat domain"/>
    <property type="match status" value="7"/>
</dbReference>
<keyword evidence="5 10" id="KW-0808">Transferase</keyword>
<dbReference type="EMBL" id="GL833161">
    <property type="protein sequence ID" value="EGB03789.1"/>
    <property type="molecule type" value="Genomic_DNA"/>
</dbReference>
<dbReference type="PROSITE" id="PS50005">
    <property type="entry name" value="TPR"/>
    <property type="match status" value="10"/>
</dbReference>
<keyword evidence="6" id="KW-0677">Repeat</keyword>
<keyword evidence="4" id="KW-0328">Glycosyltransferase</keyword>
<comment type="similarity">
    <text evidence="2">Belongs to the glycosyltransferase 41 family. O-GlcNAc transferase subfamily.</text>
</comment>
<feature type="domain" description="O-GlcNAc transferase C-terminal" evidence="9">
    <location>
        <begin position="760"/>
        <end position="943"/>
    </location>
</feature>
<evidence type="ECO:0000256" key="4">
    <source>
        <dbReference type="ARBA" id="ARBA00022676"/>
    </source>
</evidence>
<gene>
    <name evidence="10" type="primary">OGT4</name>
    <name evidence="10" type="ORF">AURANDRAFT_33563</name>
</gene>
<evidence type="ECO:0000259" key="9">
    <source>
        <dbReference type="Pfam" id="PF13844"/>
    </source>
</evidence>
<feature type="domain" description="O-GlcNAc transferase C-terminal" evidence="9">
    <location>
        <begin position="488"/>
        <end position="712"/>
    </location>
</feature>
<dbReference type="PANTHER" id="PTHR44366:SF1">
    <property type="entry name" value="UDP-N-ACETYLGLUCOSAMINE--PEPTIDE N-ACETYLGLUCOSAMINYLTRANSFERASE 110 KDA SUBUNIT"/>
    <property type="match status" value="1"/>
</dbReference>
<evidence type="ECO:0000256" key="5">
    <source>
        <dbReference type="ARBA" id="ARBA00022679"/>
    </source>
</evidence>
<dbReference type="RefSeq" id="XP_009041519.1">
    <property type="nucleotide sequence ID" value="XM_009043271.1"/>
</dbReference>
<feature type="repeat" description="TPR" evidence="8">
    <location>
        <begin position="101"/>
        <end position="134"/>
    </location>
</feature>
<evidence type="ECO:0000256" key="7">
    <source>
        <dbReference type="ARBA" id="ARBA00022803"/>
    </source>
</evidence>
<feature type="repeat" description="TPR" evidence="8">
    <location>
        <begin position="169"/>
        <end position="202"/>
    </location>
</feature>
<feature type="repeat" description="TPR" evidence="8">
    <location>
        <begin position="305"/>
        <end position="338"/>
    </location>
</feature>
<evidence type="ECO:0000256" key="8">
    <source>
        <dbReference type="PROSITE-ProRule" id="PRU00339"/>
    </source>
</evidence>
<dbReference type="InterPro" id="IPR029489">
    <property type="entry name" value="OGT/SEC/SPY_C"/>
</dbReference>
<dbReference type="Proteomes" id="UP000002729">
    <property type="component" value="Unassembled WGS sequence"/>
</dbReference>
<dbReference type="Pfam" id="PF07719">
    <property type="entry name" value="TPR_2"/>
    <property type="match status" value="2"/>
</dbReference>
<dbReference type="Pfam" id="PF13432">
    <property type="entry name" value="TPR_16"/>
    <property type="match status" value="2"/>
</dbReference>
<dbReference type="PROSITE" id="PS50293">
    <property type="entry name" value="TPR_REGION"/>
    <property type="match status" value="4"/>
</dbReference>
<proteinExistence type="inferred from homology"/>
<dbReference type="AlphaFoldDB" id="F0YM75"/>
<feature type="repeat" description="TPR" evidence="8">
    <location>
        <begin position="271"/>
        <end position="304"/>
    </location>
</feature>
<dbReference type="GO" id="GO:0006493">
    <property type="term" value="P:protein O-linked glycosylation"/>
    <property type="evidence" value="ECO:0007669"/>
    <property type="project" value="InterPro"/>
</dbReference>
<dbReference type="Gene3D" id="3.40.50.11380">
    <property type="match status" value="1"/>
</dbReference>
<dbReference type="InterPro" id="IPR011990">
    <property type="entry name" value="TPR-like_helical_dom_sf"/>
</dbReference>
<dbReference type="Pfam" id="PF13844">
    <property type="entry name" value="Glyco_transf_41"/>
    <property type="match status" value="2"/>
</dbReference>
<feature type="repeat" description="TPR" evidence="8">
    <location>
        <begin position="135"/>
        <end position="168"/>
    </location>
</feature>
<feature type="repeat" description="TPR" evidence="8">
    <location>
        <begin position="237"/>
        <end position="270"/>
    </location>
</feature>
<dbReference type="GeneID" id="20221324"/>
<feature type="repeat" description="TPR" evidence="8">
    <location>
        <begin position="203"/>
        <end position="236"/>
    </location>
</feature>
<evidence type="ECO:0000256" key="2">
    <source>
        <dbReference type="ARBA" id="ARBA00005386"/>
    </source>
</evidence>
<dbReference type="UniPathway" id="UPA00378"/>
<dbReference type="GO" id="GO:0097363">
    <property type="term" value="F:protein O-acetylglucosaminyltransferase activity"/>
    <property type="evidence" value="ECO:0007669"/>
    <property type="project" value="UniProtKB-EC"/>
</dbReference>
<dbReference type="SUPFAM" id="SSF48452">
    <property type="entry name" value="TPR-like"/>
    <property type="match status" value="2"/>
</dbReference>
<dbReference type="InterPro" id="IPR037919">
    <property type="entry name" value="OGT"/>
</dbReference>
<dbReference type="KEGG" id="aaf:AURANDRAFT_33563"/>
<dbReference type="InterPro" id="IPR019734">
    <property type="entry name" value="TPR_rpt"/>
</dbReference>
<evidence type="ECO:0000313" key="10">
    <source>
        <dbReference type="EMBL" id="EGB03789.1"/>
    </source>
</evidence>
<dbReference type="InterPro" id="IPR013105">
    <property type="entry name" value="TPR_2"/>
</dbReference>